<feature type="transmembrane region" description="Helical" evidence="1">
    <location>
        <begin position="202"/>
        <end position="222"/>
    </location>
</feature>
<feature type="transmembrane region" description="Helical" evidence="1">
    <location>
        <begin position="177"/>
        <end position="196"/>
    </location>
</feature>
<dbReference type="PANTHER" id="PTHR43424">
    <property type="entry name" value="LOCUS PUTATIVE PROTEIN 1-RELATED"/>
    <property type="match status" value="1"/>
</dbReference>
<feature type="transmembrane region" description="Helical" evidence="1">
    <location>
        <begin position="139"/>
        <end position="157"/>
    </location>
</feature>
<evidence type="ECO:0000313" key="3">
    <source>
        <dbReference type="Proteomes" id="UP000234881"/>
    </source>
</evidence>
<name>A0A2N5XMW7_9HYPH</name>
<evidence type="ECO:0000256" key="1">
    <source>
        <dbReference type="SAM" id="Phobius"/>
    </source>
</evidence>
<reference evidence="2 3" key="1">
    <citation type="submission" date="2018-01" db="EMBL/GenBank/DDBJ databases">
        <title>The draft genome sequence of Cohaesibacter sp. H1304.</title>
        <authorList>
            <person name="Wang N.-N."/>
            <person name="Du Z.-J."/>
        </authorList>
    </citation>
    <scope>NUCLEOTIDE SEQUENCE [LARGE SCALE GENOMIC DNA]</scope>
    <source>
        <strain evidence="2 3">H1304</strain>
    </source>
</reference>
<organism evidence="2 3">
    <name type="scientific">Cohaesibacter celericrescens</name>
    <dbReference type="NCBI Taxonomy" id="2067669"/>
    <lineage>
        <taxon>Bacteria</taxon>
        <taxon>Pseudomonadati</taxon>
        <taxon>Pseudomonadota</taxon>
        <taxon>Alphaproteobacteria</taxon>
        <taxon>Hyphomicrobiales</taxon>
        <taxon>Cohaesibacteraceae</taxon>
    </lineage>
</organism>
<protein>
    <submittedName>
        <fullName evidence="2">Uncharacterized protein</fullName>
    </submittedName>
</protein>
<accession>A0A2N5XMW7</accession>
<keyword evidence="1" id="KW-1133">Transmembrane helix</keyword>
<feature type="transmembrane region" description="Helical" evidence="1">
    <location>
        <begin position="263"/>
        <end position="281"/>
    </location>
</feature>
<feature type="transmembrane region" description="Helical" evidence="1">
    <location>
        <begin position="412"/>
        <end position="434"/>
    </location>
</feature>
<sequence length="471" mass="50816">MTDTVETSSSVTNKIKQLFSNKVAQGIAGTMLMKMASAVIAFALFSLAANASGVEEFGRFSILFSVVSILSIVAAAGQELQVVRSWSEYLANGRPGFAVGALRYGWFVSSAGVVVISILLWVFFHTNTDWTPLTIKDKWPLGVAAIAFLATNTLSLYSSHAARAIVGIKVGDAHYEITWRAIAIVFLTVCLLMGRAVDTTEILTVFAFGLVLVIVSQAYIVAREVKRQVGSVKPEYDLKEWTPRSVRLWLAAIMEASNQHMEVFLIGMLLDPVAAGAYFVAARLSNAFALAASGLNTFGTRRVPGLYFARDIPALKHTLNLMAGMSLIIVAGGLLCVIIGGEYMLMIFGRSYMDYYYVLLILSIGTGLTAANGPAPSFLMLTGHEGGYMKVVTASVLFRVMGFFLIVPYFGIIGAATVTASVMVAMALLLNYYCRHFTGMDPSILRFILPSTDVPPDGVEKTAPAVEEAVP</sequence>
<dbReference type="AlphaFoldDB" id="A0A2N5XMW7"/>
<keyword evidence="1" id="KW-0812">Transmembrane</keyword>
<gene>
    <name evidence="2" type="ORF">C0081_17410</name>
</gene>
<feature type="transmembrane region" description="Helical" evidence="1">
    <location>
        <begin position="60"/>
        <end position="83"/>
    </location>
</feature>
<evidence type="ECO:0000313" key="2">
    <source>
        <dbReference type="EMBL" id="PLW75881.1"/>
    </source>
</evidence>
<comment type="caution">
    <text evidence="2">The sequence shown here is derived from an EMBL/GenBank/DDBJ whole genome shotgun (WGS) entry which is preliminary data.</text>
</comment>
<dbReference type="OrthoDB" id="8251896at2"/>
<dbReference type="InterPro" id="IPR052556">
    <property type="entry name" value="PolySynth_Transporter"/>
</dbReference>
<keyword evidence="3" id="KW-1185">Reference proteome</keyword>
<keyword evidence="1" id="KW-0472">Membrane</keyword>
<dbReference type="EMBL" id="PKUQ01000042">
    <property type="protein sequence ID" value="PLW75881.1"/>
    <property type="molecule type" value="Genomic_DNA"/>
</dbReference>
<feature type="transmembrane region" description="Helical" evidence="1">
    <location>
        <begin position="104"/>
        <end position="124"/>
    </location>
</feature>
<proteinExistence type="predicted"/>
<feature type="transmembrane region" description="Helical" evidence="1">
    <location>
        <begin position="23"/>
        <end position="48"/>
    </location>
</feature>
<feature type="transmembrane region" description="Helical" evidence="1">
    <location>
        <begin position="355"/>
        <end position="375"/>
    </location>
</feature>
<dbReference type="RefSeq" id="WP_101535123.1">
    <property type="nucleotide sequence ID" value="NZ_PKUQ01000042.1"/>
</dbReference>
<dbReference type="Proteomes" id="UP000234881">
    <property type="component" value="Unassembled WGS sequence"/>
</dbReference>
<feature type="transmembrane region" description="Helical" evidence="1">
    <location>
        <begin position="321"/>
        <end position="349"/>
    </location>
</feature>
<dbReference type="PANTHER" id="PTHR43424:SF1">
    <property type="entry name" value="LOCUS PUTATIVE PROTEIN 1-RELATED"/>
    <property type="match status" value="1"/>
</dbReference>